<sequence length="71" mass="7801">MPSTSDSTLPPEFGPTAQLLLSPQSIISSARCHVSSATWKDYRRAQDEIEVIKAETRYSQPSLSPHPSVDT</sequence>
<proteinExistence type="predicted"/>
<gene>
    <name evidence="1" type="ORF">D9611_003624</name>
</gene>
<name>A0A8H5B5D5_9AGAR</name>
<evidence type="ECO:0000313" key="1">
    <source>
        <dbReference type="EMBL" id="KAF5316929.1"/>
    </source>
</evidence>
<comment type="caution">
    <text evidence="1">The sequence shown here is derived from an EMBL/GenBank/DDBJ whole genome shotgun (WGS) entry which is preliminary data.</text>
</comment>
<evidence type="ECO:0000313" key="2">
    <source>
        <dbReference type="Proteomes" id="UP000541558"/>
    </source>
</evidence>
<accession>A0A8H5B5D5</accession>
<organism evidence="1 2">
    <name type="scientific">Ephemerocybe angulata</name>
    <dbReference type="NCBI Taxonomy" id="980116"/>
    <lineage>
        <taxon>Eukaryota</taxon>
        <taxon>Fungi</taxon>
        <taxon>Dikarya</taxon>
        <taxon>Basidiomycota</taxon>
        <taxon>Agaricomycotina</taxon>
        <taxon>Agaricomycetes</taxon>
        <taxon>Agaricomycetidae</taxon>
        <taxon>Agaricales</taxon>
        <taxon>Agaricineae</taxon>
        <taxon>Psathyrellaceae</taxon>
        <taxon>Ephemerocybe</taxon>
    </lineage>
</organism>
<dbReference type="Proteomes" id="UP000541558">
    <property type="component" value="Unassembled WGS sequence"/>
</dbReference>
<reference evidence="1 2" key="1">
    <citation type="journal article" date="2020" name="ISME J.">
        <title>Uncovering the hidden diversity of litter-decomposition mechanisms in mushroom-forming fungi.</title>
        <authorList>
            <person name="Floudas D."/>
            <person name="Bentzer J."/>
            <person name="Ahren D."/>
            <person name="Johansson T."/>
            <person name="Persson P."/>
            <person name="Tunlid A."/>
        </authorList>
    </citation>
    <scope>NUCLEOTIDE SEQUENCE [LARGE SCALE GENOMIC DNA]</scope>
    <source>
        <strain evidence="1 2">CBS 175.51</strain>
    </source>
</reference>
<keyword evidence="2" id="KW-1185">Reference proteome</keyword>
<dbReference type="AlphaFoldDB" id="A0A8H5B5D5"/>
<dbReference type="EMBL" id="JAACJK010000219">
    <property type="protein sequence ID" value="KAF5316929.1"/>
    <property type="molecule type" value="Genomic_DNA"/>
</dbReference>
<protein>
    <submittedName>
        <fullName evidence="1">Uncharacterized protein</fullName>
    </submittedName>
</protein>